<feature type="compositionally biased region" description="Basic and acidic residues" evidence="1">
    <location>
        <begin position="211"/>
        <end position="221"/>
    </location>
</feature>
<organism evidence="3 4">
    <name type="scientific">Symbiodinium necroappetens</name>
    <dbReference type="NCBI Taxonomy" id="1628268"/>
    <lineage>
        <taxon>Eukaryota</taxon>
        <taxon>Sar</taxon>
        <taxon>Alveolata</taxon>
        <taxon>Dinophyceae</taxon>
        <taxon>Suessiales</taxon>
        <taxon>Symbiodiniaceae</taxon>
        <taxon>Symbiodinium</taxon>
    </lineage>
</organism>
<evidence type="ECO:0000313" key="3">
    <source>
        <dbReference type="EMBL" id="CAE7277251.1"/>
    </source>
</evidence>
<evidence type="ECO:0000313" key="4">
    <source>
        <dbReference type="Proteomes" id="UP000601435"/>
    </source>
</evidence>
<feature type="non-terminal residue" evidence="3">
    <location>
        <position position="1"/>
    </location>
</feature>
<gene>
    <name evidence="3" type="ORF">SNEC2469_LOCUS6734</name>
</gene>
<reference evidence="3" key="1">
    <citation type="submission" date="2021-02" db="EMBL/GenBank/DDBJ databases">
        <authorList>
            <person name="Dougan E. K."/>
            <person name="Rhodes N."/>
            <person name="Thang M."/>
            <person name="Chan C."/>
        </authorList>
    </citation>
    <scope>NUCLEOTIDE SEQUENCE</scope>
</reference>
<name>A0A812N9G1_9DINO</name>
<dbReference type="InterPro" id="IPR036020">
    <property type="entry name" value="WW_dom_sf"/>
</dbReference>
<dbReference type="PROSITE" id="PS01159">
    <property type="entry name" value="WW_DOMAIN_1"/>
    <property type="match status" value="1"/>
</dbReference>
<protein>
    <recommendedName>
        <fullName evidence="2">WW domain-containing protein</fullName>
    </recommendedName>
</protein>
<accession>A0A812N9G1</accession>
<keyword evidence="4" id="KW-1185">Reference proteome</keyword>
<comment type="caution">
    <text evidence="3">The sequence shown here is derived from an EMBL/GenBank/DDBJ whole genome shotgun (WGS) entry which is preliminary data.</text>
</comment>
<feature type="region of interest" description="Disordered" evidence="1">
    <location>
        <begin position="189"/>
        <end position="221"/>
    </location>
</feature>
<dbReference type="InterPro" id="IPR001202">
    <property type="entry name" value="WW_dom"/>
</dbReference>
<feature type="domain" description="WW" evidence="2">
    <location>
        <begin position="429"/>
        <end position="462"/>
    </location>
</feature>
<evidence type="ECO:0000259" key="2">
    <source>
        <dbReference type="PROSITE" id="PS50020"/>
    </source>
</evidence>
<dbReference type="Proteomes" id="UP000601435">
    <property type="component" value="Unassembled WGS sequence"/>
</dbReference>
<proteinExistence type="predicted"/>
<feature type="region of interest" description="Disordered" evidence="1">
    <location>
        <begin position="352"/>
        <end position="385"/>
    </location>
</feature>
<dbReference type="AlphaFoldDB" id="A0A812N9G1"/>
<dbReference type="EMBL" id="CAJNJA010011697">
    <property type="protein sequence ID" value="CAE7277251.1"/>
    <property type="molecule type" value="Genomic_DNA"/>
</dbReference>
<dbReference type="SMART" id="SM00456">
    <property type="entry name" value="WW"/>
    <property type="match status" value="1"/>
</dbReference>
<dbReference type="Gene3D" id="2.20.70.10">
    <property type="match status" value="1"/>
</dbReference>
<dbReference type="CDD" id="cd00201">
    <property type="entry name" value="WW"/>
    <property type="match status" value="1"/>
</dbReference>
<dbReference type="PROSITE" id="PS50020">
    <property type="entry name" value="WW_DOMAIN_2"/>
    <property type="match status" value="1"/>
</dbReference>
<sequence>MGTVVCSRCSDTGDSVHKPWTTWTWGATEDVVFSEEDLVVARAATATGTLLDQLQGKWVRQDGFFMGVLTNGRLRWGEAFRGDSQSPLEEAGPNKVHLRLANEIHEGSVYVGRRMSIHWADGEIWSTGAWCAEAGTNFPARPSQTGTMQAQMGRFPGYAGYGGGYADGFGAYGGMYPQASSTWAPNFGKGKGEGRGRGRGKGKGKGYGYKGARDWDESDPRRQIELAQRRAKQRDQSAISQAQRSAQLRFEKDLLDRVQGRWIDEEDPGVTYVVEGGICAVSGGENIRTFRNRLSVYGGELCWDARRFWHNLNFSALPPPEEQVDRVEWNPAQGSPPTKQIIWVRAPDIEEAVGEGAEGDTPEASGADGNVGEAGQGEEASEGIDRSWRASLAQLGIAVDEGLARYGLSLGVDLENENYMELVQEAWNAPLPASWTEYMDESGRAYYVKEGASSSTWEHPADQIYRNLIDLIRKARVEAMPRRQEMVREHLRERHEAAKADLAGWSGPYVSDQGEYYYHDSLKVSAWNSPIAEWEHELETRHAVLERYLLSELQEGRVLLLWTFLVAARCLFEVLRLELGNLRK</sequence>
<dbReference type="OrthoDB" id="6344460at2759"/>
<feature type="compositionally biased region" description="Acidic residues" evidence="1">
    <location>
        <begin position="352"/>
        <end position="361"/>
    </location>
</feature>
<evidence type="ECO:0000256" key="1">
    <source>
        <dbReference type="SAM" id="MobiDB-lite"/>
    </source>
</evidence>
<dbReference type="SUPFAM" id="SSF51045">
    <property type="entry name" value="WW domain"/>
    <property type="match status" value="1"/>
</dbReference>